<protein>
    <recommendedName>
        <fullName evidence="3">LamG-like jellyroll fold domain-containing protein</fullName>
    </recommendedName>
</protein>
<feature type="domain" description="LamG-like jellyroll fold" evidence="3">
    <location>
        <begin position="76"/>
        <end position="208"/>
    </location>
</feature>
<keyword evidence="2" id="KW-1015">Disulfide bond</keyword>
<organism evidence="4">
    <name type="scientific">marine metagenome</name>
    <dbReference type="NCBI Taxonomy" id="408172"/>
    <lineage>
        <taxon>unclassified sequences</taxon>
        <taxon>metagenomes</taxon>
        <taxon>ecological metagenomes</taxon>
    </lineage>
</organism>
<evidence type="ECO:0000313" key="4">
    <source>
        <dbReference type="EMBL" id="SVA95819.1"/>
    </source>
</evidence>
<dbReference type="SMART" id="SM00560">
    <property type="entry name" value="LamGL"/>
    <property type="match status" value="1"/>
</dbReference>
<sequence length="792" mass="88634">MKKSFFITLLFSPILLIADDLIVDKNSLNQYEQDNYAHFNSFNFHGEYQGNHANIPPKPYISDRINLPETIPILGNQFTIEAMVYSKAHPLLLHRTIIGNDISPASNDVDRPPTITFHSDHQINYGFGTGNEGFRIRVNNVRVDNEWIHVAFSFDGTTCKLFVNGVLANSTDAAAGLIPNPVPISIIGNKFLGKIDEVRIWNLARSQTAIQSTMNGALSGDETGLVAYYPMDVNENWMLIDHSVNDNHASIVDAEILQRYSSQNCESPDGSSLCPFPKIRDALEVAEGGDNIIVKEGRYSEVLFDELINYSYETEAPRITITGETENVKLDGTIELNANWEYSNGRYTAQVDLNDISKRAGIKVEEIYALWVNDRYMIPAMPINFKNPTDPTTSVQNNPESGTVFALNLTTPYYQRGESTLDLQDEYIVGDIDNLDASEEWSFDKENKILYLIAGNNIPNSTNVRVRIRTQILSLEFSDNLEFKNIDFFAGTFLFHKSSFILFEDLKFSHSWEAGISYISAGNVGYTRGNRFWGGTNNTVRNCIFEYINDARAIHWSGSMYPLGENILFQYNDWFKNTVWSPAANDNFIGGNKWWAASSSIGGSTFRHITMKQNHTGGLQPGLKSLVEYARIQDQYINIDGSGIQRTVANTIGSTTRYSWLLNANRNGMRWDSKCAGTDAVVHNVLSAGNKRGFRLKGDRHRAFHLLAYDSNTNDITMPKNKFCGDDWGNNDGVNSDTKLGNLNSRLLNSIVEKNLVANTPDAGDPAVTGSNGVLIAENISNEFLLNQSGIW</sequence>
<gene>
    <name evidence="4" type="ORF">METZ01_LOCUS148673</name>
</gene>
<feature type="non-terminal residue" evidence="4">
    <location>
        <position position="792"/>
    </location>
</feature>
<accession>A0A382A361</accession>
<evidence type="ECO:0000256" key="1">
    <source>
        <dbReference type="ARBA" id="ARBA00022729"/>
    </source>
</evidence>
<dbReference type="SUPFAM" id="SSF51126">
    <property type="entry name" value="Pectin lyase-like"/>
    <property type="match status" value="1"/>
</dbReference>
<proteinExistence type="predicted"/>
<dbReference type="InterPro" id="IPR011050">
    <property type="entry name" value="Pectin_lyase_fold/virulence"/>
</dbReference>
<dbReference type="AlphaFoldDB" id="A0A382A361"/>
<dbReference type="InterPro" id="IPR006558">
    <property type="entry name" value="LamG-like"/>
</dbReference>
<dbReference type="Gene3D" id="2.60.120.200">
    <property type="match status" value="1"/>
</dbReference>
<dbReference type="EMBL" id="UINC01023680">
    <property type="protein sequence ID" value="SVA95819.1"/>
    <property type="molecule type" value="Genomic_DNA"/>
</dbReference>
<dbReference type="SUPFAM" id="SSF49899">
    <property type="entry name" value="Concanavalin A-like lectins/glucanases"/>
    <property type="match status" value="1"/>
</dbReference>
<name>A0A382A361_9ZZZZ</name>
<evidence type="ECO:0000259" key="3">
    <source>
        <dbReference type="SMART" id="SM00560"/>
    </source>
</evidence>
<reference evidence="4" key="1">
    <citation type="submission" date="2018-05" db="EMBL/GenBank/DDBJ databases">
        <authorList>
            <person name="Lanie J.A."/>
            <person name="Ng W.-L."/>
            <person name="Kazmierczak K.M."/>
            <person name="Andrzejewski T.M."/>
            <person name="Davidsen T.M."/>
            <person name="Wayne K.J."/>
            <person name="Tettelin H."/>
            <person name="Glass J.I."/>
            <person name="Rusch D."/>
            <person name="Podicherti R."/>
            <person name="Tsui H.-C.T."/>
            <person name="Winkler M.E."/>
        </authorList>
    </citation>
    <scope>NUCLEOTIDE SEQUENCE</scope>
</reference>
<keyword evidence="1" id="KW-0732">Signal</keyword>
<dbReference type="InterPro" id="IPR013320">
    <property type="entry name" value="ConA-like_dom_sf"/>
</dbReference>
<evidence type="ECO:0000256" key="2">
    <source>
        <dbReference type="ARBA" id="ARBA00023157"/>
    </source>
</evidence>
<dbReference type="Pfam" id="PF13385">
    <property type="entry name" value="Laminin_G_3"/>
    <property type="match status" value="1"/>
</dbReference>